<protein>
    <submittedName>
        <fullName evidence="3">Uncharacterized protein</fullName>
    </submittedName>
</protein>
<keyword evidence="1" id="KW-0472">Membrane</keyword>
<evidence type="ECO:0000256" key="1">
    <source>
        <dbReference type="SAM" id="Phobius"/>
    </source>
</evidence>
<reference evidence="2" key="1">
    <citation type="submission" date="2022-06" db="EMBL/GenBank/DDBJ databases">
        <authorList>
            <person name="Berger JAMES D."/>
            <person name="Berger JAMES D."/>
        </authorList>
    </citation>
    <scope>NUCLEOTIDE SEQUENCE [LARGE SCALE GENOMIC DNA]</scope>
</reference>
<evidence type="ECO:0000313" key="2">
    <source>
        <dbReference type="Proteomes" id="UP000050795"/>
    </source>
</evidence>
<organism evidence="2 3">
    <name type="scientific">Trichobilharzia regenti</name>
    <name type="common">Nasal bird schistosome</name>
    <dbReference type="NCBI Taxonomy" id="157069"/>
    <lineage>
        <taxon>Eukaryota</taxon>
        <taxon>Metazoa</taxon>
        <taxon>Spiralia</taxon>
        <taxon>Lophotrochozoa</taxon>
        <taxon>Platyhelminthes</taxon>
        <taxon>Trematoda</taxon>
        <taxon>Digenea</taxon>
        <taxon>Strigeidida</taxon>
        <taxon>Schistosomatoidea</taxon>
        <taxon>Schistosomatidae</taxon>
        <taxon>Trichobilharzia</taxon>
    </lineage>
</organism>
<name>A0AA85J423_TRIRE</name>
<evidence type="ECO:0000313" key="3">
    <source>
        <dbReference type="WBParaSite" id="TREG1_129000.1"/>
    </source>
</evidence>
<dbReference type="Proteomes" id="UP000050795">
    <property type="component" value="Unassembled WGS sequence"/>
</dbReference>
<dbReference type="AlphaFoldDB" id="A0AA85J423"/>
<reference evidence="3" key="2">
    <citation type="submission" date="2023-11" db="UniProtKB">
        <authorList>
            <consortium name="WormBaseParasite"/>
        </authorList>
    </citation>
    <scope>IDENTIFICATION</scope>
</reference>
<accession>A0AA85J423</accession>
<feature type="transmembrane region" description="Helical" evidence="1">
    <location>
        <begin position="42"/>
        <end position="67"/>
    </location>
</feature>
<sequence length="122" mass="14376">MNEYEKSIAVHQYSIREGTMSVDCSTLSSLKESPLHTKISRYLFYFIWMLVDTLFFVLGTVCMILVVSNSETITDYFAGHHNTPTILIRKHRLPDCLFSVYEHLRNTIHFHDNKFNEIMRLI</sequence>
<proteinExistence type="predicted"/>
<keyword evidence="1" id="KW-0812">Transmembrane</keyword>
<dbReference type="WBParaSite" id="TREG1_129000.1">
    <property type="protein sequence ID" value="TREG1_129000.1"/>
    <property type="gene ID" value="TREG1_129000"/>
</dbReference>
<keyword evidence="1" id="KW-1133">Transmembrane helix</keyword>
<keyword evidence="2" id="KW-1185">Reference proteome</keyword>